<dbReference type="RefSeq" id="WP_127766689.1">
    <property type="nucleotide sequence ID" value="NZ_SADE01000003.1"/>
</dbReference>
<dbReference type="OrthoDB" id="7431909at2"/>
<evidence type="ECO:0000256" key="1">
    <source>
        <dbReference type="SAM" id="MobiDB-lite"/>
    </source>
</evidence>
<keyword evidence="3" id="KW-1185">Reference proteome</keyword>
<comment type="caution">
    <text evidence="2">The sequence shown here is derived from an EMBL/GenBank/DDBJ whole genome shotgun (WGS) entry which is preliminary data.</text>
</comment>
<reference evidence="3" key="1">
    <citation type="submission" date="2019-01" db="EMBL/GenBank/DDBJ databases">
        <title>Gri0909 isolated from a small marine red alga.</title>
        <authorList>
            <person name="Kim J."/>
            <person name="Jeong S.E."/>
            <person name="Jeon C.O."/>
        </authorList>
    </citation>
    <scope>NUCLEOTIDE SEQUENCE [LARGE SCALE GENOMIC DNA]</scope>
    <source>
        <strain evidence="3">Gri0909</strain>
    </source>
</reference>
<evidence type="ECO:0000313" key="2">
    <source>
        <dbReference type="EMBL" id="RVU34658.1"/>
    </source>
</evidence>
<gene>
    <name evidence="2" type="ORF">EOI86_17525</name>
</gene>
<organism evidence="2 3">
    <name type="scientific">Hwanghaeella grinnelliae</name>
    <dbReference type="NCBI Taxonomy" id="2500179"/>
    <lineage>
        <taxon>Bacteria</taxon>
        <taxon>Pseudomonadati</taxon>
        <taxon>Pseudomonadota</taxon>
        <taxon>Alphaproteobacteria</taxon>
        <taxon>Rhodospirillales</taxon>
        <taxon>Rhodospirillaceae</taxon>
        <taxon>Hwanghaeella</taxon>
    </lineage>
</organism>
<feature type="region of interest" description="Disordered" evidence="1">
    <location>
        <begin position="268"/>
        <end position="429"/>
    </location>
</feature>
<dbReference type="SUPFAM" id="SSF81901">
    <property type="entry name" value="HCP-like"/>
    <property type="match status" value="1"/>
</dbReference>
<dbReference type="AlphaFoldDB" id="A0A3S2VND3"/>
<dbReference type="EMBL" id="SADE01000003">
    <property type="protein sequence ID" value="RVU34658.1"/>
    <property type="molecule type" value="Genomic_DNA"/>
</dbReference>
<proteinExistence type="predicted"/>
<evidence type="ECO:0000313" key="3">
    <source>
        <dbReference type="Proteomes" id="UP000287447"/>
    </source>
</evidence>
<feature type="region of interest" description="Disordered" evidence="1">
    <location>
        <begin position="1229"/>
        <end position="1248"/>
    </location>
</feature>
<feature type="compositionally biased region" description="Acidic residues" evidence="1">
    <location>
        <begin position="333"/>
        <end position="342"/>
    </location>
</feature>
<evidence type="ECO:0008006" key="4">
    <source>
        <dbReference type="Google" id="ProtNLM"/>
    </source>
</evidence>
<feature type="compositionally biased region" description="Basic and acidic residues" evidence="1">
    <location>
        <begin position="364"/>
        <end position="379"/>
    </location>
</feature>
<dbReference type="InterPro" id="IPR011990">
    <property type="entry name" value="TPR-like_helical_dom_sf"/>
</dbReference>
<name>A0A3S2VND3_9PROT</name>
<feature type="compositionally biased region" description="Low complexity" evidence="1">
    <location>
        <begin position="307"/>
        <end position="323"/>
    </location>
</feature>
<sequence length="1248" mass="136888">MSRRFPYYATSSNFAVISRRFSKNLLMSGVFAAALIGSALPALSQETIGTRAGVHPNFGRIVFDWPRQVGYETSVAGNELVIRFDTPLQTDFTPVLTNLGDYVQGAVIEPDGRTVRLTLARPVTVNGFRSGTAIAIDMRTTADTETAAQTATAPDISVRVGEHPTYTRIVFDWTEPTDYTVSNENDSITVRFQRPATIDTASVASRLPQGFGRPRSGTRGGETVFILPMPQGTTVRDLVSDFKVVIDLTPGDGPLPTEVAQPNDLLPEPAKAEAPEDQQASQTAESADEPSTVENPGATTEVPADQETTAAEAPANAEVATAEQQTGTSPEPVPDEAQEETAEAPAGPVNLAPPADQAEAVAEEEARKILEAEDARAAEEAAAEAAASNGPPPDETQQAATEEAAEPELQTRVKTPEPAQQGPVTAEQLATQQALEEGTIQFLRDGSGRQVTPDGPAPVSFSFDWPDEVGAAVYRRGENIWVVFDRHAQLDLIPLREQGAPLLDRVEQLPISGATVLRMRADPSVNPVVKLEGFTWVVDFRLQPFPPRVQAEIRAEADPDIGPKLLFPTANPGSLITVPDPDVGDTLLVATYRDPGVGVNGTRTYPEFRVLSSAQGVVVEPQGDDVLFERSFDGFTVSGTDGLHISAVSPEAPVSTAQSFSARRLFNFQDWVRGGPGDYLAGEYALLTSVTEVPEEKRNDARLDLVRFYAARDRGAEATGVMAVVESEEESYFKKADARALRGAVRALNNDLEEARTDLSDPRLDGFAEAALWRGAVLAKLGDWKQAADQFKVADSILRDYPYPLKAKLGLLRVETALSTRDLRTASSWLDELDVAVDELSRGQYAELRFHQGRVAHANDDLDLAKDFWNELIEGDDLKYAARAEYLMINVEQRQGDITDDEVIDRLERLRFKWRGDGFEFNVLRRLGQVYIDKGDYFNGLNTWRLAVTYFAEDPAAKELAQDMTDLFRRLYIDGEADKMPPLRALALYDEFRELTPSGAEGDLLIELLAARLVDVDLLERAANLLEQQVEFRLQGEERARVGAKLAFIKILDNDPLGAVEALTKTEFPQITRELEDDRRRLQAKANYELDRDDEAVKLLAGDTSMDADILRQDIYRKAENWTEAAKVLQRLSGDPPEEGEEIPERNARHVVNWAVALKLDKDEAGLAQIRDLYGPAMNISPFRDVFNYIVAPNDQGGASLQTSLQQLAGGDGFNAFMENYRDRLLTPSLNAEEQPPVTSGQNNLNPA</sequence>
<dbReference type="Gene3D" id="1.25.40.10">
    <property type="entry name" value="Tetratricopeptide repeat domain"/>
    <property type="match status" value="1"/>
</dbReference>
<accession>A0A3S2VND3</accession>
<protein>
    <recommendedName>
        <fullName evidence="4">Tetratricopeptide repeat protein</fullName>
    </recommendedName>
</protein>
<dbReference type="Proteomes" id="UP000287447">
    <property type="component" value="Unassembled WGS sequence"/>
</dbReference>